<dbReference type="Gene3D" id="3.10.590.10">
    <property type="entry name" value="ph1033 like domains"/>
    <property type="match status" value="1"/>
</dbReference>
<dbReference type="InterPro" id="IPR015947">
    <property type="entry name" value="PUA-like_sf"/>
</dbReference>
<protein>
    <recommendedName>
        <fullName evidence="1">EVE domain-containing protein</fullName>
    </recommendedName>
</protein>
<dbReference type="InterPro" id="IPR052181">
    <property type="entry name" value="5hmC_binding"/>
</dbReference>
<feature type="domain" description="EVE" evidence="1">
    <location>
        <begin position="3"/>
        <end position="136"/>
    </location>
</feature>
<accession>A0A075GYD2</accession>
<dbReference type="InterPro" id="IPR002740">
    <property type="entry name" value="EVE_domain"/>
</dbReference>
<dbReference type="SUPFAM" id="SSF88697">
    <property type="entry name" value="PUA domain-like"/>
    <property type="match status" value="1"/>
</dbReference>
<name>A0A075GYD2_9ARCH</name>
<reference evidence="2" key="1">
    <citation type="journal article" date="2014" name="Genome Biol. Evol.">
        <title>Pangenome evidence for extensive interdomain horizontal transfer affecting lineage core and shell genes in uncultured planktonic thaumarchaeota and euryarchaeota.</title>
        <authorList>
            <person name="Deschamps P."/>
            <person name="Zivanovic Y."/>
            <person name="Moreira D."/>
            <person name="Rodriguez-Valera F."/>
            <person name="Lopez-Garcia P."/>
        </authorList>
    </citation>
    <scope>NUCLEOTIDE SEQUENCE</scope>
</reference>
<organism evidence="2">
    <name type="scientific">uncultured marine thaumarchaeote KM3_25_D06</name>
    <dbReference type="NCBI Taxonomy" id="1456104"/>
    <lineage>
        <taxon>Archaea</taxon>
        <taxon>Nitrososphaerota</taxon>
        <taxon>environmental samples</taxon>
    </lineage>
</organism>
<proteinExistence type="predicted"/>
<dbReference type="CDD" id="cd21133">
    <property type="entry name" value="EVE"/>
    <property type="match status" value="1"/>
</dbReference>
<dbReference type="PANTHER" id="PTHR14087:SF7">
    <property type="entry name" value="THYMOCYTE NUCLEAR PROTEIN 1"/>
    <property type="match status" value="1"/>
</dbReference>
<sequence>MVNYWLAKQEPSGPRGYHILDLKKDKTTVWDGIHNNQALKFMRDAKKGDEIIYYHTGTERQAVGIMTITSNPYPNPKEDNKRFIVVDVKFKKLFKTPVTLDEMKLQKSFKNWELLRIMRLSFMPVPPNIWKTILKLSDK</sequence>
<evidence type="ECO:0000313" key="2">
    <source>
        <dbReference type="EMBL" id="AIF07900.1"/>
    </source>
</evidence>
<dbReference type="EMBL" id="KF900815">
    <property type="protein sequence ID" value="AIF07900.1"/>
    <property type="molecule type" value="Genomic_DNA"/>
</dbReference>
<evidence type="ECO:0000259" key="1">
    <source>
        <dbReference type="Pfam" id="PF01878"/>
    </source>
</evidence>
<dbReference type="Pfam" id="PF01878">
    <property type="entry name" value="EVE"/>
    <property type="match status" value="1"/>
</dbReference>
<dbReference type="AlphaFoldDB" id="A0A075GYD2"/>
<dbReference type="PANTHER" id="PTHR14087">
    <property type="entry name" value="THYMOCYTE NUCLEAR PROTEIN 1"/>
    <property type="match status" value="1"/>
</dbReference>
<dbReference type="InterPro" id="IPR047197">
    <property type="entry name" value="THYN1-like_EVE"/>
</dbReference>